<feature type="transmembrane region" description="Helical" evidence="6">
    <location>
        <begin position="363"/>
        <end position="388"/>
    </location>
</feature>
<keyword evidence="3 6" id="KW-0812">Transmembrane</keyword>
<dbReference type="PANTHER" id="PTHR30250:SF11">
    <property type="entry name" value="O-ANTIGEN TRANSPORTER-RELATED"/>
    <property type="match status" value="1"/>
</dbReference>
<feature type="transmembrane region" description="Helical" evidence="6">
    <location>
        <begin position="156"/>
        <end position="178"/>
    </location>
</feature>
<feature type="transmembrane region" description="Helical" evidence="6">
    <location>
        <begin position="100"/>
        <end position="121"/>
    </location>
</feature>
<organism evidence="7 8">
    <name type="scientific">Polaribacter glomeratus</name>
    <dbReference type="NCBI Taxonomy" id="102"/>
    <lineage>
        <taxon>Bacteria</taxon>
        <taxon>Pseudomonadati</taxon>
        <taxon>Bacteroidota</taxon>
        <taxon>Flavobacteriia</taxon>
        <taxon>Flavobacteriales</taxon>
        <taxon>Flavobacteriaceae</taxon>
    </lineage>
</organism>
<dbReference type="Pfam" id="PF01943">
    <property type="entry name" value="Polysacc_synt"/>
    <property type="match status" value="1"/>
</dbReference>
<dbReference type="GO" id="GO:0005886">
    <property type="term" value="C:plasma membrane"/>
    <property type="evidence" value="ECO:0007669"/>
    <property type="project" value="UniProtKB-SubCell"/>
</dbReference>
<feature type="transmembrane region" description="Helical" evidence="6">
    <location>
        <begin position="38"/>
        <end position="61"/>
    </location>
</feature>
<feature type="transmembrane region" description="Helical" evidence="6">
    <location>
        <begin position="312"/>
        <end position="331"/>
    </location>
</feature>
<evidence type="ECO:0000256" key="4">
    <source>
        <dbReference type="ARBA" id="ARBA00022989"/>
    </source>
</evidence>
<evidence type="ECO:0000256" key="6">
    <source>
        <dbReference type="SAM" id="Phobius"/>
    </source>
</evidence>
<feature type="transmembrane region" description="Helical" evidence="6">
    <location>
        <begin position="277"/>
        <end position="300"/>
    </location>
</feature>
<dbReference type="InterPro" id="IPR050833">
    <property type="entry name" value="Poly_Biosynth_Transport"/>
</dbReference>
<keyword evidence="4 6" id="KW-1133">Transmembrane helix</keyword>
<evidence type="ECO:0008006" key="9">
    <source>
        <dbReference type="Google" id="ProtNLM"/>
    </source>
</evidence>
<protein>
    <recommendedName>
        <fullName evidence="9">Polysaccharide biosynthesis protein C-terminal domain-containing protein</fullName>
    </recommendedName>
</protein>
<keyword evidence="5 6" id="KW-0472">Membrane</keyword>
<keyword evidence="8" id="KW-1185">Reference proteome</keyword>
<evidence type="ECO:0000256" key="5">
    <source>
        <dbReference type="ARBA" id="ARBA00023136"/>
    </source>
</evidence>
<feature type="transmembrane region" description="Helical" evidence="6">
    <location>
        <begin position="199"/>
        <end position="218"/>
    </location>
</feature>
<proteinExistence type="predicted"/>
<dbReference type="InterPro" id="IPR002797">
    <property type="entry name" value="Polysacc_synth"/>
</dbReference>
<name>A0A2S7WHV5_9FLAO</name>
<evidence type="ECO:0000313" key="7">
    <source>
        <dbReference type="EMBL" id="PQJ77188.1"/>
    </source>
</evidence>
<dbReference type="AlphaFoldDB" id="A0A2S7WHV5"/>
<keyword evidence="2" id="KW-1003">Cell membrane</keyword>
<dbReference type="EMBL" id="MSCM01000002">
    <property type="protein sequence ID" value="PQJ77188.1"/>
    <property type="molecule type" value="Genomic_DNA"/>
</dbReference>
<feature type="transmembrane region" description="Helical" evidence="6">
    <location>
        <begin position="133"/>
        <end position="150"/>
    </location>
</feature>
<evidence type="ECO:0000256" key="1">
    <source>
        <dbReference type="ARBA" id="ARBA00004651"/>
    </source>
</evidence>
<comment type="subcellular location">
    <subcellularLocation>
        <location evidence="1">Cell membrane</location>
        <topology evidence="1">Multi-pass membrane protein</topology>
    </subcellularLocation>
</comment>
<gene>
    <name evidence="7" type="ORF">BTO16_15215</name>
</gene>
<evidence type="ECO:0000256" key="3">
    <source>
        <dbReference type="ARBA" id="ARBA00022692"/>
    </source>
</evidence>
<feature type="transmembrane region" description="Helical" evidence="6">
    <location>
        <begin position="338"/>
        <end position="357"/>
    </location>
</feature>
<accession>A0A2S7WHV5</accession>
<evidence type="ECO:0000313" key="8">
    <source>
        <dbReference type="Proteomes" id="UP000239068"/>
    </source>
</evidence>
<feature type="transmembrane region" description="Helical" evidence="6">
    <location>
        <begin position="73"/>
        <end position="94"/>
    </location>
</feature>
<feature type="transmembrane region" description="Helical" evidence="6">
    <location>
        <begin position="12"/>
        <end position="32"/>
    </location>
</feature>
<dbReference type="PANTHER" id="PTHR30250">
    <property type="entry name" value="PST FAMILY PREDICTED COLANIC ACID TRANSPORTER"/>
    <property type="match status" value="1"/>
</dbReference>
<dbReference type="RefSeq" id="WP_105022506.1">
    <property type="nucleotide sequence ID" value="NZ_MSCM01000002.1"/>
</dbReference>
<dbReference type="Proteomes" id="UP000239068">
    <property type="component" value="Unassembled WGS sequence"/>
</dbReference>
<evidence type="ECO:0000256" key="2">
    <source>
        <dbReference type="ARBA" id="ARBA00022475"/>
    </source>
</evidence>
<reference evidence="7 8" key="1">
    <citation type="submission" date="2016-12" db="EMBL/GenBank/DDBJ databases">
        <title>Trade-off between light-utilization and light-protection in marine flavobacteria.</title>
        <authorList>
            <person name="Kumagai Y."/>
            <person name="Yoshizawa S."/>
            <person name="Kogure K."/>
            <person name="Iwasaki W."/>
        </authorList>
    </citation>
    <scope>NUCLEOTIDE SEQUENCE [LARGE SCALE GENOMIC DNA]</scope>
    <source>
        <strain evidence="7 8">ATCC 43844</strain>
    </source>
</reference>
<feature type="transmembrane region" description="Helical" evidence="6">
    <location>
        <begin position="238"/>
        <end position="256"/>
    </location>
</feature>
<comment type="caution">
    <text evidence="7">The sequence shown here is derived from an EMBL/GenBank/DDBJ whole genome shotgun (WGS) entry which is preliminary data.</text>
</comment>
<sequence length="395" mass="46341">MFKNIAKIFTSHIIVKSLGLANIALVLLFLSVKDFGEYSYLYLLLNLVAIIIDPFLSAYLVDSKVFDYKKYNFAVFFLSLILIPFFFLLVNFFYKNLHFYLFICFSATYFISAILKSYLNIKERYYQYGIVDIVRQLSLFCSTVFFFYVITSNNYIELLEFNFVVSLVAMVILAILFVKKEEIEFNLNFQILKKLTFQSKFLIFYSALIPLLSFIDSYFVDAFLTEEDLGIYSFSLKIYNISLMLVVPIFTVLNIKQIEIAKENNYLLFVQKSFRKVLLFSSVIFLATLVFNWFVTNYVYLEYKSSFWNTNILMLGSFITYVTLPFSFLIAYRKYKHLFSLGFLAILCNIIINYFFIEKYGMLVAAFSTFLSQLIINLGAAIISFLVLRNNKDEN</sequence>